<proteinExistence type="predicted"/>
<reference evidence="2" key="1">
    <citation type="journal article" date="2022" name="G3 (Bethesda)">
        <title>High quality genome of the basidiomycete yeast Dioszegia hungarica PDD-24b-2 isolated from cloud water.</title>
        <authorList>
            <person name="Jarrige D."/>
            <person name="Haridas S."/>
            <person name="Bleykasten-Grosshans C."/>
            <person name="Joly M."/>
            <person name="Nadalig T."/>
            <person name="Sancelme M."/>
            <person name="Vuilleumier S."/>
            <person name="Grigoriev I.V."/>
            <person name="Amato P."/>
            <person name="Bringel F."/>
        </authorList>
    </citation>
    <scope>NUCLEOTIDE SEQUENCE</scope>
    <source>
        <strain evidence="2">PDD-24b-2</strain>
    </source>
</reference>
<dbReference type="RefSeq" id="XP_052947151.1">
    <property type="nucleotide sequence ID" value="XM_053088473.1"/>
</dbReference>
<keyword evidence="1" id="KW-0812">Transmembrane</keyword>
<accession>A0AA38HEI1</accession>
<sequence length="534" mass="58227">MEVHAWNMKNGTLSLSPEQQQQDHLCWFTKDRVPVSHSDRRPRMLSLAATILVGPDSVAGGGIQGLLVFATSSGLLDPVGVAISVRSVDSDSAMPLSEPRLSRNARAVRAQGFVTPAIMLYLPLLAICATAAQARSQEIRYTQHNIHFSSLSPLFRYTPAESWSASRSGVTSATPGANVSFDVFGEIVYLWGNQSGTALEITPDIPAISPHASYPNYHYGNSASNVVPALFDYSLGGTGVLLESRQVSLQVAANNGTEVTKGAYVRVREVQVMAVVPTDMSPDDPYPADNAQVYPAVTSHSARNPFYADLHHAWNITTLTSPWSTYTSVPRSGSGWEYDLTPDTWPLNAVLSTDVVGAPLHISMPRNTTILQLYGSVGPHMGIFELRLVHRPKDGMVPVDVANQGLVLRVDAERAVETSSELLAIAWLDPRFHYDAEMSLVDDRPGKLAQIHGMGFKTYMRDPSLLPPDWREEYNARSARGAEGFSARTILVASVLVIALVALAIVIYGIRRWRSRQENPERAALLASERDNGA</sequence>
<feature type="transmembrane region" description="Helical" evidence="1">
    <location>
        <begin position="490"/>
        <end position="510"/>
    </location>
</feature>
<comment type="caution">
    <text evidence="2">The sequence shown here is derived from an EMBL/GenBank/DDBJ whole genome shotgun (WGS) entry which is preliminary data.</text>
</comment>
<evidence type="ECO:0000256" key="1">
    <source>
        <dbReference type="SAM" id="Phobius"/>
    </source>
</evidence>
<keyword evidence="1" id="KW-1133">Transmembrane helix</keyword>
<dbReference type="EMBL" id="JAKWFO010000004">
    <property type="protein sequence ID" value="KAI9637374.1"/>
    <property type="molecule type" value="Genomic_DNA"/>
</dbReference>
<dbReference type="AlphaFoldDB" id="A0AA38HEI1"/>
<keyword evidence="3" id="KW-1185">Reference proteome</keyword>
<evidence type="ECO:0000313" key="2">
    <source>
        <dbReference type="EMBL" id="KAI9637374.1"/>
    </source>
</evidence>
<evidence type="ECO:0000313" key="3">
    <source>
        <dbReference type="Proteomes" id="UP001164286"/>
    </source>
</evidence>
<protein>
    <submittedName>
        <fullName evidence="2">Uncharacterized protein</fullName>
    </submittedName>
</protein>
<keyword evidence="1" id="KW-0472">Membrane</keyword>
<dbReference type="GeneID" id="77727678"/>
<name>A0AA38HEI1_9TREE</name>
<gene>
    <name evidence="2" type="ORF">MKK02DRAFT_32239</name>
</gene>
<organism evidence="2 3">
    <name type="scientific">Dioszegia hungarica</name>
    <dbReference type="NCBI Taxonomy" id="4972"/>
    <lineage>
        <taxon>Eukaryota</taxon>
        <taxon>Fungi</taxon>
        <taxon>Dikarya</taxon>
        <taxon>Basidiomycota</taxon>
        <taxon>Agaricomycotina</taxon>
        <taxon>Tremellomycetes</taxon>
        <taxon>Tremellales</taxon>
        <taxon>Bulleribasidiaceae</taxon>
        <taxon>Dioszegia</taxon>
    </lineage>
</organism>
<dbReference type="Proteomes" id="UP001164286">
    <property type="component" value="Unassembled WGS sequence"/>
</dbReference>